<dbReference type="AlphaFoldDB" id="A0A6B2NRH5"/>
<protein>
    <submittedName>
        <fullName evidence="2">Uncharacterized protein</fullName>
    </submittedName>
</protein>
<keyword evidence="1" id="KW-1133">Transmembrane helix</keyword>
<organism evidence="2">
    <name type="scientific">Ruegeria sp. PrR005</name>
    <dbReference type="NCBI Taxonomy" id="2706882"/>
    <lineage>
        <taxon>Bacteria</taxon>
        <taxon>Pseudomonadati</taxon>
        <taxon>Pseudomonadota</taxon>
        <taxon>Alphaproteobacteria</taxon>
        <taxon>Rhodobacterales</taxon>
        <taxon>Roseobacteraceae</taxon>
        <taxon>Ruegeria</taxon>
    </lineage>
</organism>
<sequence>MTPFVRILLPGLMLVGAAFAIQLTGLAQRLGAHPWWAHKVIWAGIPLGIGLAMTAWVLRIPRNTRFIGFTLFAFFAFAVAKAGKLRFAASFAEDALAGQAWYLGWLATCALTAAAVASLFRYDRQTH</sequence>
<keyword evidence="1" id="KW-0812">Transmembrane</keyword>
<evidence type="ECO:0000313" key="2">
    <source>
        <dbReference type="EMBL" id="NDW45109.1"/>
    </source>
</evidence>
<dbReference type="RefSeq" id="WP_164129054.1">
    <property type="nucleotide sequence ID" value="NZ_JAAGOX010000011.1"/>
</dbReference>
<evidence type="ECO:0000256" key="1">
    <source>
        <dbReference type="SAM" id="Phobius"/>
    </source>
</evidence>
<name>A0A6B2NRH5_9RHOB</name>
<accession>A0A6B2NRH5</accession>
<proteinExistence type="predicted"/>
<reference evidence="2" key="1">
    <citation type="submission" date="2020-02" db="EMBL/GenBank/DDBJ databases">
        <title>Delineation of the pyrene-degrading pathway in Roseobacter clade bacteria by genomic analysis.</title>
        <authorList>
            <person name="Zhou H."/>
            <person name="Wang H."/>
        </authorList>
    </citation>
    <scope>NUCLEOTIDE SEQUENCE</scope>
    <source>
        <strain evidence="2">PrR005</strain>
    </source>
</reference>
<feature type="transmembrane region" description="Helical" evidence="1">
    <location>
        <begin position="36"/>
        <end position="58"/>
    </location>
</feature>
<comment type="caution">
    <text evidence="2">The sequence shown here is derived from an EMBL/GenBank/DDBJ whole genome shotgun (WGS) entry which is preliminary data.</text>
</comment>
<dbReference type="EMBL" id="JAAGOX010000011">
    <property type="protein sequence ID" value="NDW45109.1"/>
    <property type="molecule type" value="Genomic_DNA"/>
</dbReference>
<feature type="transmembrane region" description="Helical" evidence="1">
    <location>
        <begin position="65"/>
        <end position="82"/>
    </location>
</feature>
<gene>
    <name evidence="2" type="ORF">G0P99_09075</name>
</gene>
<feature type="transmembrane region" description="Helical" evidence="1">
    <location>
        <begin position="102"/>
        <end position="122"/>
    </location>
</feature>
<keyword evidence="1" id="KW-0472">Membrane</keyword>